<reference evidence="1" key="1">
    <citation type="submission" date="2023-07" db="EMBL/GenBank/DDBJ databases">
        <title>Black Yeasts Isolated from many extreme environments.</title>
        <authorList>
            <person name="Coleine C."/>
            <person name="Stajich J.E."/>
            <person name="Selbmann L."/>
        </authorList>
    </citation>
    <scope>NUCLEOTIDE SEQUENCE</scope>
    <source>
        <strain evidence="1">CCFEE 5714</strain>
    </source>
</reference>
<name>A0ACC3N2L3_9PEZI</name>
<gene>
    <name evidence="1" type="ORF">LTR37_011765</name>
</gene>
<keyword evidence="2" id="KW-1185">Reference proteome</keyword>
<organism evidence="1 2">
    <name type="scientific">Vermiconidia calcicola</name>
    <dbReference type="NCBI Taxonomy" id="1690605"/>
    <lineage>
        <taxon>Eukaryota</taxon>
        <taxon>Fungi</taxon>
        <taxon>Dikarya</taxon>
        <taxon>Ascomycota</taxon>
        <taxon>Pezizomycotina</taxon>
        <taxon>Dothideomycetes</taxon>
        <taxon>Dothideomycetidae</taxon>
        <taxon>Mycosphaerellales</taxon>
        <taxon>Extremaceae</taxon>
        <taxon>Vermiconidia</taxon>
    </lineage>
</organism>
<dbReference type="EMBL" id="JAUTXU010000105">
    <property type="protein sequence ID" value="KAK3707913.1"/>
    <property type="molecule type" value="Genomic_DNA"/>
</dbReference>
<evidence type="ECO:0000313" key="1">
    <source>
        <dbReference type="EMBL" id="KAK3707913.1"/>
    </source>
</evidence>
<evidence type="ECO:0000313" key="2">
    <source>
        <dbReference type="Proteomes" id="UP001281147"/>
    </source>
</evidence>
<protein>
    <submittedName>
        <fullName evidence="1">Uncharacterized protein</fullName>
    </submittedName>
</protein>
<accession>A0ACC3N2L3</accession>
<proteinExistence type="predicted"/>
<comment type="caution">
    <text evidence="1">The sequence shown here is derived from an EMBL/GenBank/DDBJ whole genome shotgun (WGS) entry which is preliminary data.</text>
</comment>
<dbReference type="Proteomes" id="UP001281147">
    <property type="component" value="Unassembled WGS sequence"/>
</dbReference>
<sequence length="208" mass="22721">MESVKGLALNRRAMSLALRNGLKTQRDFAGDMGLTMSQAKPFYESLKTKGYVVAAPGSRKAGYASSGRPQYVAAKQGPNYEKMLAELFDPLTHISHHYDLPAKLTTQPTLLTQQLMASRRGDMLPPTTPASRLKKAVSTPGSGLDLRVSLTPFETPSRPRSRESQPLKRPQDDRKTAMTPAKRLKSVHSEFMLDAGGLSSSPANSVHQ</sequence>